<organism evidence="1 2">
    <name type="scientific">Nakaseomyces bracarensis</name>
    <dbReference type="NCBI Taxonomy" id="273131"/>
    <lineage>
        <taxon>Eukaryota</taxon>
        <taxon>Fungi</taxon>
        <taxon>Dikarya</taxon>
        <taxon>Ascomycota</taxon>
        <taxon>Saccharomycotina</taxon>
        <taxon>Saccharomycetes</taxon>
        <taxon>Saccharomycetales</taxon>
        <taxon>Saccharomycetaceae</taxon>
        <taxon>Nakaseomyces</taxon>
    </lineage>
</organism>
<dbReference type="EMBL" id="JBEVYD010000005">
    <property type="protein sequence ID" value="KAL3233154.1"/>
    <property type="molecule type" value="Genomic_DNA"/>
</dbReference>
<keyword evidence="2" id="KW-1185">Reference proteome</keyword>
<dbReference type="Proteomes" id="UP001623330">
    <property type="component" value="Unassembled WGS sequence"/>
</dbReference>
<name>A0ABR4NWL9_9SACH</name>
<evidence type="ECO:0000313" key="2">
    <source>
        <dbReference type="Proteomes" id="UP001623330"/>
    </source>
</evidence>
<gene>
    <name evidence="1" type="ORF">RNJ44_05070</name>
</gene>
<comment type="caution">
    <text evidence="1">The sequence shown here is derived from an EMBL/GenBank/DDBJ whole genome shotgun (WGS) entry which is preliminary data.</text>
</comment>
<accession>A0ABR4NWL9</accession>
<evidence type="ECO:0000313" key="1">
    <source>
        <dbReference type="EMBL" id="KAL3233154.1"/>
    </source>
</evidence>
<proteinExistence type="predicted"/>
<protein>
    <submittedName>
        <fullName evidence="1">Uncharacterized protein</fullName>
    </submittedName>
</protein>
<reference evidence="1 2" key="1">
    <citation type="submission" date="2024-05" db="EMBL/GenBank/DDBJ databases">
        <title>Long read based assembly of the Candida bracarensis genome reveals expanded adhesin content.</title>
        <authorList>
            <person name="Marcet-Houben M."/>
            <person name="Ksiezopolska E."/>
            <person name="Gabaldon T."/>
        </authorList>
    </citation>
    <scope>NUCLEOTIDE SEQUENCE [LARGE SCALE GENOMIC DNA]</scope>
    <source>
        <strain evidence="1 2">CBM6</strain>
    </source>
</reference>
<sequence length="211" mass="24357">MSKTSLAREETMFLNDDTDVSTSSNSFHWTYENRRVLLSGKPYIPLSERVSTFFRINFPKNFPYSLRNKKRRIALARLTGPDVAINDAYSHADSRNNISHEYIYCGSTTTSIQNTPPEYLSTPFDQGTLHSGIKAKDYETIHRRKKSIWHAFKQVRRKIKQLQRKKSEKLANNGQNTTKTINQVLTEVKFLAPEPFYIGQNYSEDTVPASI</sequence>